<dbReference type="Proteomes" id="UP000499080">
    <property type="component" value="Unassembled WGS sequence"/>
</dbReference>
<gene>
    <name evidence="1" type="ORF">AVEN_205830_1</name>
</gene>
<sequence length="277" mass="31597">METKRLIKKNATVSKLALKGVNPDLFDEFKSLQSSAKYNIQKDYNTYLRHTENNLISDPKKICSYLKNKNINSPDSLFYNKVRHENDGDIGNAFADYFNSVFKSSTDFDGNDECKSNCVGDLVKIEGVTCDDVVLAIRVLKSSLSVGVDNILSFIIKGCAEFLIYPLLVLFNLSLRTKVFQVRIFFLPRTAPFWGSIRESLGENTPAGFMWDLVKGSMYQMPYANMQELKQRIAAVIYSIAPQIQGAFEKFGEWSHSRITALVRMLPLRRRIERDDN</sequence>
<dbReference type="PANTHER" id="PTHR47510">
    <property type="entry name" value="REVERSE TRANSCRIPTASE DOMAIN-CONTAINING PROTEIN"/>
    <property type="match status" value="1"/>
</dbReference>
<organism evidence="1 2">
    <name type="scientific">Araneus ventricosus</name>
    <name type="common">Orbweaver spider</name>
    <name type="synonym">Epeira ventricosa</name>
    <dbReference type="NCBI Taxonomy" id="182803"/>
    <lineage>
        <taxon>Eukaryota</taxon>
        <taxon>Metazoa</taxon>
        <taxon>Ecdysozoa</taxon>
        <taxon>Arthropoda</taxon>
        <taxon>Chelicerata</taxon>
        <taxon>Arachnida</taxon>
        <taxon>Araneae</taxon>
        <taxon>Araneomorphae</taxon>
        <taxon>Entelegynae</taxon>
        <taxon>Araneoidea</taxon>
        <taxon>Araneidae</taxon>
        <taxon>Araneus</taxon>
    </lineage>
</organism>
<evidence type="ECO:0000313" key="1">
    <source>
        <dbReference type="EMBL" id="GBM63480.1"/>
    </source>
</evidence>
<evidence type="ECO:0000313" key="2">
    <source>
        <dbReference type="Proteomes" id="UP000499080"/>
    </source>
</evidence>
<name>A0A4Y2HDV7_ARAVE</name>
<dbReference type="AlphaFoldDB" id="A0A4Y2HDV7"/>
<dbReference type="PANTHER" id="PTHR47510:SF3">
    <property type="entry name" value="ENDO_EXONUCLEASE_PHOSPHATASE DOMAIN-CONTAINING PROTEIN"/>
    <property type="match status" value="1"/>
</dbReference>
<protein>
    <submittedName>
        <fullName evidence="1">Uncharacterized protein</fullName>
    </submittedName>
</protein>
<keyword evidence="2" id="KW-1185">Reference proteome</keyword>
<comment type="caution">
    <text evidence="1">The sequence shown here is derived from an EMBL/GenBank/DDBJ whole genome shotgun (WGS) entry which is preliminary data.</text>
</comment>
<dbReference type="EMBL" id="BGPR01001870">
    <property type="protein sequence ID" value="GBM63480.1"/>
    <property type="molecule type" value="Genomic_DNA"/>
</dbReference>
<proteinExistence type="predicted"/>
<reference evidence="1 2" key="1">
    <citation type="journal article" date="2019" name="Sci. Rep.">
        <title>Orb-weaving spider Araneus ventricosus genome elucidates the spidroin gene catalogue.</title>
        <authorList>
            <person name="Kono N."/>
            <person name="Nakamura H."/>
            <person name="Ohtoshi R."/>
            <person name="Moran D.A.P."/>
            <person name="Shinohara A."/>
            <person name="Yoshida Y."/>
            <person name="Fujiwara M."/>
            <person name="Mori M."/>
            <person name="Tomita M."/>
            <person name="Arakawa K."/>
        </authorList>
    </citation>
    <scope>NUCLEOTIDE SEQUENCE [LARGE SCALE GENOMIC DNA]</scope>
</reference>
<accession>A0A4Y2HDV7</accession>